<evidence type="ECO:0000313" key="2">
    <source>
        <dbReference type="Proteomes" id="UP000198379"/>
    </source>
</evidence>
<gene>
    <name evidence="1" type="ORF">SAMN06265376_10480</name>
</gene>
<sequence length="45" mass="5513">MGDLFIRFQGIYDVEVYTELDEVRKRTYETCRQPDRFTTVERAKH</sequence>
<protein>
    <submittedName>
        <fullName evidence="1">Uncharacterized protein</fullName>
    </submittedName>
</protein>
<evidence type="ECO:0000313" key="1">
    <source>
        <dbReference type="EMBL" id="SNR89363.1"/>
    </source>
</evidence>
<organism evidence="1 2">
    <name type="scientific">Dokdonia pacifica</name>
    <dbReference type="NCBI Taxonomy" id="1627892"/>
    <lineage>
        <taxon>Bacteria</taxon>
        <taxon>Pseudomonadati</taxon>
        <taxon>Bacteroidota</taxon>
        <taxon>Flavobacteriia</taxon>
        <taxon>Flavobacteriales</taxon>
        <taxon>Flavobacteriaceae</taxon>
        <taxon>Dokdonia</taxon>
    </lineage>
</organism>
<accession>A0A239A382</accession>
<dbReference type="AlphaFoldDB" id="A0A239A382"/>
<keyword evidence="2" id="KW-1185">Reference proteome</keyword>
<name>A0A239A382_9FLAO</name>
<dbReference type="EMBL" id="FZNY01000004">
    <property type="protein sequence ID" value="SNR89363.1"/>
    <property type="molecule type" value="Genomic_DNA"/>
</dbReference>
<reference evidence="1 2" key="1">
    <citation type="submission" date="2017-06" db="EMBL/GenBank/DDBJ databases">
        <authorList>
            <person name="Kim H.J."/>
            <person name="Triplett B.A."/>
        </authorList>
    </citation>
    <scope>NUCLEOTIDE SEQUENCE [LARGE SCALE GENOMIC DNA]</scope>
    <source>
        <strain evidence="1 2">DSM 25597</strain>
    </source>
</reference>
<proteinExistence type="predicted"/>
<dbReference type="Proteomes" id="UP000198379">
    <property type="component" value="Unassembled WGS sequence"/>
</dbReference>